<accession>A0AAE9G8G1</accession>
<reference evidence="1 2" key="1">
    <citation type="submission" date="2022-02" db="EMBL/GenBank/DDBJ databases">
        <authorList>
            <person name="Tian F."/>
            <person name="Li J."/>
            <person name="Li F."/>
            <person name="Tong Y."/>
        </authorList>
    </citation>
    <scope>NUCLEOTIDE SEQUENCE [LARGE SCALE GENOMIC DNA]</scope>
</reference>
<protein>
    <recommendedName>
        <fullName evidence="3">Tail completion and sheath stabilizer protein</fullName>
    </recommendedName>
</protein>
<dbReference type="Proteomes" id="UP000832072">
    <property type="component" value="Segment"/>
</dbReference>
<dbReference type="EMBL" id="OM638103">
    <property type="protein sequence ID" value="UNY46938.1"/>
    <property type="molecule type" value="Genomic_DNA"/>
</dbReference>
<gene>
    <name evidence="1" type="ORF">EHEKIMEA_00031</name>
</gene>
<proteinExistence type="predicted"/>
<evidence type="ECO:0000313" key="2">
    <source>
        <dbReference type="Proteomes" id="UP000832072"/>
    </source>
</evidence>
<evidence type="ECO:0008006" key="3">
    <source>
        <dbReference type="Google" id="ProtNLM"/>
    </source>
</evidence>
<evidence type="ECO:0000313" key="1">
    <source>
        <dbReference type="EMBL" id="UNY46938.1"/>
    </source>
</evidence>
<sequence>MNPIPNYVQKTNFRLDIPNSMASDFVINVQEVNVPSINIPPTRFAVNPQAVGSLPGSAVEFDPMSTRILLDEDLQSYADIYQWMLSLVDYRESNATAWYEGGQPKTILLHILDSTKEKILLTYRFFGAFPQTLGEIEFNYSDPQNIASYCQVTWGYKYFEIEKNGIVIKPKVIPENLKGYESKRAIGMHPTLRR</sequence>
<organism evidence="1 2">
    <name type="scientific">Cronobacter phage LPCS28</name>
    <dbReference type="NCBI Taxonomy" id="2924885"/>
    <lineage>
        <taxon>Viruses</taxon>
        <taxon>Duplodnaviria</taxon>
        <taxon>Heunggongvirae</taxon>
        <taxon>Uroviricota</taxon>
        <taxon>Caudoviricetes</taxon>
        <taxon>Pantevenvirales</taxon>
        <taxon>Straboviridae</taxon>
        <taxon>Nanhuvirus</taxon>
        <taxon>Nanhuvirus LPCS28</taxon>
    </lineage>
</organism>
<name>A0AAE9G8G1_9CAUD</name>
<keyword evidence="2" id="KW-1185">Reference proteome</keyword>